<gene>
    <name evidence="1" type="ORF">EYF80_043665</name>
</gene>
<keyword evidence="2" id="KW-1185">Reference proteome</keyword>
<accession>A0A4Z2FY14</accession>
<evidence type="ECO:0000313" key="1">
    <source>
        <dbReference type="EMBL" id="TNN46119.1"/>
    </source>
</evidence>
<protein>
    <submittedName>
        <fullName evidence="1">Uncharacterized protein</fullName>
    </submittedName>
</protein>
<comment type="caution">
    <text evidence="1">The sequence shown here is derived from an EMBL/GenBank/DDBJ whole genome shotgun (WGS) entry which is preliminary data.</text>
</comment>
<dbReference type="Proteomes" id="UP000314294">
    <property type="component" value="Unassembled WGS sequence"/>
</dbReference>
<organism evidence="1 2">
    <name type="scientific">Liparis tanakae</name>
    <name type="common">Tanaka's snailfish</name>
    <dbReference type="NCBI Taxonomy" id="230148"/>
    <lineage>
        <taxon>Eukaryota</taxon>
        <taxon>Metazoa</taxon>
        <taxon>Chordata</taxon>
        <taxon>Craniata</taxon>
        <taxon>Vertebrata</taxon>
        <taxon>Euteleostomi</taxon>
        <taxon>Actinopterygii</taxon>
        <taxon>Neopterygii</taxon>
        <taxon>Teleostei</taxon>
        <taxon>Neoteleostei</taxon>
        <taxon>Acanthomorphata</taxon>
        <taxon>Eupercaria</taxon>
        <taxon>Perciformes</taxon>
        <taxon>Cottioidei</taxon>
        <taxon>Cottales</taxon>
        <taxon>Liparidae</taxon>
        <taxon>Liparis</taxon>
    </lineage>
</organism>
<dbReference type="EMBL" id="SRLO01000806">
    <property type="protein sequence ID" value="TNN46119.1"/>
    <property type="molecule type" value="Genomic_DNA"/>
</dbReference>
<dbReference type="AlphaFoldDB" id="A0A4Z2FY14"/>
<name>A0A4Z2FY14_9TELE</name>
<reference evidence="1 2" key="1">
    <citation type="submission" date="2019-03" db="EMBL/GenBank/DDBJ databases">
        <title>First draft genome of Liparis tanakae, snailfish: a comprehensive survey of snailfish specific genes.</title>
        <authorList>
            <person name="Kim W."/>
            <person name="Song I."/>
            <person name="Jeong J.-H."/>
            <person name="Kim D."/>
            <person name="Kim S."/>
            <person name="Ryu S."/>
            <person name="Song J.Y."/>
            <person name="Lee S.K."/>
        </authorList>
    </citation>
    <scope>NUCLEOTIDE SEQUENCE [LARGE SCALE GENOMIC DNA]</scope>
    <source>
        <tissue evidence="1">Muscle</tissue>
    </source>
</reference>
<evidence type="ECO:0000313" key="2">
    <source>
        <dbReference type="Proteomes" id="UP000314294"/>
    </source>
</evidence>
<sequence>MELHQDMNDLKPDVTGPEYVMDASPTRLKQELAALNLTVEKSSAPWSSAVRCHLSANQKKEMVYTTAND</sequence>
<proteinExistence type="predicted"/>